<evidence type="ECO:0000313" key="3">
    <source>
        <dbReference type="Proteomes" id="UP000292052"/>
    </source>
</evidence>
<dbReference type="OrthoDB" id="8250049at2759"/>
<proteinExistence type="predicted"/>
<dbReference type="Proteomes" id="UP000292052">
    <property type="component" value="Unassembled WGS sequence"/>
</dbReference>
<dbReference type="InterPro" id="IPR028054">
    <property type="entry name" value="DUF4481"/>
</dbReference>
<gene>
    <name evidence="2" type="ORF">BDFB_012193</name>
</gene>
<accession>A0A482VDK9</accession>
<evidence type="ECO:0000313" key="2">
    <source>
        <dbReference type="EMBL" id="RZB58815.1"/>
    </source>
</evidence>
<organism evidence="2 3">
    <name type="scientific">Asbolus verrucosus</name>
    <name type="common">Desert ironclad beetle</name>
    <dbReference type="NCBI Taxonomy" id="1661398"/>
    <lineage>
        <taxon>Eukaryota</taxon>
        <taxon>Metazoa</taxon>
        <taxon>Ecdysozoa</taxon>
        <taxon>Arthropoda</taxon>
        <taxon>Hexapoda</taxon>
        <taxon>Insecta</taxon>
        <taxon>Pterygota</taxon>
        <taxon>Neoptera</taxon>
        <taxon>Endopterygota</taxon>
        <taxon>Coleoptera</taxon>
        <taxon>Polyphaga</taxon>
        <taxon>Cucujiformia</taxon>
        <taxon>Tenebrionidae</taxon>
        <taxon>Pimeliinae</taxon>
        <taxon>Asbolus</taxon>
    </lineage>
</organism>
<dbReference type="Pfam" id="PF14800">
    <property type="entry name" value="DUF4481"/>
    <property type="match status" value="1"/>
</dbReference>
<protein>
    <recommendedName>
        <fullName evidence="4">Transmembrane protein 268</fullName>
    </recommendedName>
</protein>
<keyword evidence="3" id="KW-1185">Reference proteome</keyword>
<evidence type="ECO:0008006" key="4">
    <source>
        <dbReference type="Google" id="ProtNLM"/>
    </source>
</evidence>
<dbReference type="PANTHER" id="PTHR31193">
    <property type="entry name" value="TRANSMEMBRANE PROTEIN C9ORF91"/>
    <property type="match status" value="1"/>
</dbReference>
<comment type="caution">
    <text evidence="2">The sequence shown here is derived from an EMBL/GenBank/DDBJ whole genome shotgun (WGS) entry which is preliminary data.</text>
</comment>
<dbReference type="EMBL" id="QDEB01110410">
    <property type="protein sequence ID" value="RZB58815.1"/>
    <property type="molecule type" value="Genomic_DNA"/>
</dbReference>
<dbReference type="AlphaFoldDB" id="A0A482VDK9"/>
<sequence length="250" mass="28950">LTVEEYVQAMELLVNDVRFTLYNVCYKRVLLVWIVLAFSVLFGLLFSGLSGLTLFGLGIGWLVLNAAAIFLSMWLKYKLSRNLERCLAHVNKQLLRHKIVIALDDRGKISCHKVNLCFLYMDSAPCIARLQTSIDQQERDPSNGWEQRMDITANDIVIQGSRTTRLSRKQGRAEQLFLRYLQRWGKDFLRRRLDWTLDEMLGNPSNPLHISSALCPCQYVEELLANKPPRTDIRDCCPIWSRFLARRGID</sequence>
<evidence type="ECO:0000256" key="1">
    <source>
        <dbReference type="SAM" id="Phobius"/>
    </source>
</evidence>
<keyword evidence="1" id="KW-0472">Membrane</keyword>
<reference evidence="2 3" key="1">
    <citation type="submission" date="2017-03" db="EMBL/GenBank/DDBJ databases">
        <title>Genome of the blue death feigning beetle - Asbolus verrucosus.</title>
        <authorList>
            <person name="Rider S.D."/>
        </authorList>
    </citation>
    <scope>NUCLEOTIDE SEQUENCE [LARGE SCALE GENOMIC DNA]</scope>
    <source>
        <strain evidence="2">Butters</strain>
        <tissue evidence="2">Head and leg muscle</tissue>
    </source>
</reference>
<feature type="transmembrane region" description="Helical" evidence="1">
    <location>
        <begin position="29"/>
        <end position="49"/>
    </location>
</feature>
<feature type="transmembrane region" description="Helical" evidence="1">
    <location>
        <begin position="55"/>
        <end position="75"/>
    </location>
</feature>
<feature type="non-terminal residue" evidence="2">
    <location>
        <position position="1"/>
    </location>
</feature>
<keyword evidence="1" id="KW-1133">Transmembrane helix</keyword>
<name>A0A482VDK9_ASBVE</name>
<keyword evidence="1" id="KW-0812">Transmembrane</keyword>
<dbReference type="PANTHER" id="PTHR31193:SF1">
    <property type="entry name" value="TRANSMEMBRANE PROTEIN 268"/>
    <property type="match status" value="1"/>
</dbReference>